<dbReference type="STRING" id="626937.HMPREF3293_01799"/>
<feature type="domain" description="GGDEF" evidence="2">
    <location>
        <begin position="168"/>
        <end position="300"/>
    </location>
</feature>
<dbReference type="Gene3D" id="3.20.20.450">
    <property type="entry name" value="EAL domain"/>
    <property type="match status" value="1"/>
</dbReference>
<organism evidence="3 4">
    <name type="scientific">Christensenella minuta</name>
    <dbReference type="NCBI Taxonomy" id="626937"/>
    <lineage>
        <taxon>Bacteria</taxon>
        <taxon>Bacillati</taxon>
        <taxon>Bacillota</taxon>
        <taxon>Clostridia</taxon>
        <taxon>Christensenellales</taxon>
        <taxon>Christensenellaceae</taxon>
        <taxon>Christensenella</taxon>
    </lineage>
</organism>
<dbReference type="Gene3D" id="3.30.450.20">
    <property type="entry name" value="PAS domain"/>
    <property type="match status" value="1"/>
</dbReference>
<accession>A0A136Q3E6</accession>
<dbReference type="CDD" id="cd00130">
    <property type="entry name" value="PAS"/>
    <property type="match status" value="1"/>
</dbReference>
<dbReference type="NCBIfam" id="TIGR00254">
    <property type="entry name" value="GGDEF"/>
    <property type="match status" value="1"/>
</dbReference>
<dbReference type="InterPro" id="IPR001610">
    <property type="entry name" value="PAC"/>
</dbReference>
<dbReference type="Pfam" id="PF00990">
    <property type="entry name" value="GGDEF"/>
    <property type="match status" value="1"/>
</dbReference>
<dbReference type="InterPro" id="IPR000160">
    <property type="entry name" value="GGDEF_dom"/>
</dbReference>
<dbReference type="SMART" id="SM00086">
    <property type="entry name" value="PAC"/>
    <property type="match status" value="1"/>
</dbReference>
<dbReference type="PROSITE" id="PS50887">
    <property type="entry name" value="GGDEF"/>
    <property type="match status" value="1"/>
</dbReference>
<dbReference type="InterPro" id="IPR035919">
    <property type="entry name" value="EAL_sf"/>
</dbReference>
<dbReference type="InterPro" id="IPR029787">
    <property type="entry name" value="Nucleotide_cyclase"/>
</dbReference>
<dbReference type="InterPro" id="IPR001633">
    <property type="entry name" value="EAL_dom"/>
</dbReference>
<evidence type="ECO:0000259" key="2">
    <source>
        <dbReference type="PROSITE" id="PS50887"/>
    </source>
</evidence>
<dbReference type="GO" id="GO:0071111">
    <property type="term" value="F:cyclic-guanylate-specific phosphodiesterase activity"/>
    <property type="evidence" value="ECO:0007669"/>
    <property type="project" value="InterPro"/>
</dbReference>
<protein>
    <submittedName>
        <fullName evidence="3">Diguanylate cyclase domain protein</fullName>
    </submittedName>
</protein>
<sequence>MHSGDGDSFLSDIPENFEYDQNYLYDALVQSTDDYIYVCNMDTGVFRYPKAMVEEFGLPGEIVPDAARVWGANVHEHDKQAFLESNQEILDGVTDCHFVEYRAKNRDGEWVWLRCRGHLERDENGKPRIFAGIISNLGKKNKVDHITGLFNKFEFENEVSRLLDSGECPFSILAFGIDDFRHINDLYGRPFGDEVIRIVAQKIQSLLPSDTALYRLDGDEFGTIFRGSAAKEIEKRYHKIQNSLDHQQTYDDRKYFCTVSASCVSSARDGATYSDLMKRASCALEYSKRGGKNRLVFFSSDMLVGRERDLELTELLRASVENGFSGFSLRFQPQVDAVSGRLTGAEVLTRWSCAEYGEVPPLEFIPLLEESGLILPAGRWIFEQGVRVCAKWLQKKKDFALSINLSWLQLEDPDFITFMQACMQQYGVDPRHIAVEITESYIASNIGFLQDRFSRMRKLGLKIAMDDFGTGYSSLGILKQSPADIVKISRMFVQEIRNNSFDATFIRFVVELCHNVGIHVCLEGVETEEEYGIVKSMNLDLIQGFLFGRPIPEEEFERDFLDR</sequence>
<evidence type="ECO:0000313" key="3">
    <source>
        <dbReference type="EMBL" id="KXK65210.1"/>
    </source>
</evidence>
<dbReference type="SUPFAM" id="SSF55785">
    <property type="entry name" value="PYP-like sensor domain (PAS domain)"/>
    <property type="match status" value="1"/>
</dbReference>
<dbReference type="Gene3D" id="3.30.70.270">
    <property type="match status" value="1"/>
</dbReference>
<dbReference type="InterPro" id="IPR050706">
    <property type="entry name" value="Cyclic-di-GMP_PDE-like"/>
</dbReference>
<dbReference type="InterPro" id="IPR000014">
    <property type="entry name" value="PAS"/>
</dbReference>
<dbReference type="AlphaFoldDB" id="A0A136Q3E6"/>
<dbReference type="SMART" id="SM00052">
    <property type="entry name" value="EAL"/>
    <property type="match status" value="1"/>
</dbReference>
<name>A0A136Q3E6_9FIRM</name>
<dbReference type="PANTHER" id="PTHR33121">
    <property type="entry name" value="CYCLIC DI-GMP PHOSPHODIESTERASE PDEF"/>
    <property type="match status" value="1"/>
</dbReference>
<dbReference type="PATRIC" id="fig|626937.4.peg.1777"/>
<evidence type="ECO:0000313" key="4">
    <source>
        <dbReference type="Proteomes" id="UP000070366"/>
    </source>
</evidence>
<dbReference type="InterPro" id="IPR035965">
    <property type="entry name" value="PAS-like_dom_sf"/>
</dbReference>
<comment type="caution">
    <text evidence="3">The sequence shown here is derived from an EMBL/GenBank/DDBJ whole genome shotgun (WGS) entry which is preliminary data.</text>
</comment>
<dbReference type="SUPFAM" id="SSF141868">
    <property type="entry name" value="EAL domain-like"/>
    <property type="match status" value="1"/>
</dbReference>
<reference evidence="3 4" key="1">
    <citation type="submission" date="2016-02" db="EMBL/GenBank/DDBJ databases">
        <authorList>
            <person name="Wen L."/>
            <person name="He K."/>
            <person name="Yang H."/>
        </authorList>
    </citation>
    <scope>NUCLEOTIDE SEQUENCE [LARGE SCALE GENOMIC DNA]</scope>
    <source>
        <strain evidence="3 4">DSM 22607</strain>
    </source>
</reference>
<dbReference type="EMBL" id="LSZW01000062">
    <property type="protein sequence ID" value="KXK65210.1"/>
    <property type="molecule type" value="Genomic_DNA"/>
</dbReference>
<gene>
    <name evidence="3" type="ORF">HMPREF3293_01799</name>
</gene>
<dbReference type="SMART" id="SM00267">
    <property type="entry name" value="GGDEF"/>
    <property type="match status" value="1"/>
</dbReference>
<dbReference type="InterPro" id="IPR043128">
    <property type="entry name" value="Rev_trsase/Diguanyl_cyclase"/>
</dbReference>
<dbReference type="PANTHER" id="PTHR33121:SF70">
    <property type="entry name" value="SIGNALING PROTEIN YKOW"/>
    <property type="match status" value="1"/>
</dbReference>
<proteinExistence type="predicted"/>
<evidence type="ECO:0000259" key="1">
    <source>
        <dbReference type="PROSITE" id="PS50883"/>
    </source>
</evidence>
<dbReference type="PROSITE" id="PS50883">
    <property type="entry name" value="EAL"/>
    <property type="match status" value="1"/>
</dbReference>
<dbReference type="Pfam" id="PF08447">
    <property type="entry name" value="PAS_3"/>
    <property type="match status" value="1"/>
</dbReference>
<dbReference type="Proteomes" id="UP000070366">
    <property type="component" value="Unassembled WGS sequence"/>
</dbReference>
<dbReference type="SUPFAM" id="SSF55073">
    <property type="entry name" value="Nucleotide cyclase"/>
    <property type="match status" value="1"/>
</dbReference>
<dbReference type="InterPro" id="IPR013655">
    <property type="entry name" value="PAS_fold_3"/>
</dbReference>
<keyword evidence="4" id="KW-1185">Reference proteome</keyword>
<dbReference type="CDD" id="cd01948">
    <property type="entry name" value="EAL"/>
    <property type="match status" value="1"/>
</dbReference>
<dbReference type="CDD" id="cd01949">
    <property type="entry name" value="GGDEF"/>
    <property type="match status" value="1"/>
</dbReference>
<dbReference type="Pfam" id="PF00563">
    <property type="entry name" value="EAL"/>
    <property type="match status" value="1"/>
</dbReference>
<feature type="domain" description="EAL" evidence="1">
    <location>
        <begin position="309"/>
        <end position="563"/>
    </location>
</feature>